<proteinExistence type="inferred from homology"/>
<dbReference type="InterPro" id="IPR051910">
    <property type="entry name" value="ComF/GntX_DNA_util-trans"/>
</dbReference>
<organism evidence="3 4">
    <name type="scientific">Pedobacter metabolipauper</name>
    <dbReference type="NCBI Taxonomy" id="425513"/>
    <lineage>
        <taxon>Bacteria</taxon>
        <taxon>Pseudomonadati</taxon>
        <taxon>Bacteroidota</taxon>
        <taxon>Sphingobacteriia</taxon>
        <taxon>Sphingobacteriales</taxon>
        <taxon>Sphingobacteriaceae</taxon>
        <taxon>Pedobacter</taxon>
    </lineage>
</organism>
<dbReference type="PANTHER" id="PTHR47505">
    <property type="entry name" value="DNA UTILIZATION PROTEIN YHGH"/>
    <property type="match status" value="1"/>
</dbReference>
<reference evidence="3 4" key="1">
    <citation type="submission" date="2019-03" db="EMBL/GenBank/DDBJ databases">
        <title>Genomic Encyclopedia of Archaeal and Bacterial Type Strains, Phase II (KMG-II): from individual species to whole genera.</title>
        <authorList>
            <person name="Goeker M."/>
        </authorList>
    </citation>
    <scope>NUCLEOTIDE SEQUENCE [LARGE SCALE GENOMIC DNA]</scope>
    <source>
        <strain evidence="3 4">DSM 19035</strain>
    </source>
</reference>
<dbReference type="InterPro" id="IPR029057">
    <property type="entry name" value="PRTase-like"/>
</dbReference>
<evidence type="ECO:0000256" key="1">
    <source>
        <dbReference type="ARBA" id="ARBA00008007"/>
    </source>
</evidence>
<dbReference type="EMBL" id="SNYC01000004">
    <property type="protein sequence ID" value="TDQ10053.1"/>
    <property type="molecule type" value="Genomic_DNA"/>
</dbReference>
<dbReference type="OrthoDB" id="9779910at2"/>
<accession>A0A4R6SXV8</accession>
<feature type="domain" description="Phosphoribosyltransferase" evidence="2">
    <location>
        <begin position="137"/>
        <end position="223"/>
    </location>
</feature>
<evidence type="ECO:0000259" key="2">
    <source>
        <dbReference type="Pfam" id="PF00156"/>
    </source>
</evidence>
<sequence length="232" mass="26085">MGIANYLLQDIISLLFPNLCSGCNRQMYHGESYICSKCLHQIPFTDHHQHADNAVARQFWGKFPFHAAMAMLYFRKGARVQNIIHQLKYGNQPKLGVKLGALIAERLQLSPFYEQIDLIVPVPMHKKKERQRGYNQSLCIAQGISAVLKVPVNTTGLIKKNKTETQTSKGRYQRYENMKAVFTVADPIIFTDKHILLVDDVITTGATIEACALELIKIPVKKLSIAGAAFAE</sequence>
<name>A0A4R6SXV8_9SPHI</name>
<dbReference type="InterPro" id="IPR000836">
    <property type="entry name" value="PRTase_dom"/>
</dbReference>
<keyword evidence="4" id="KW-1185">Reference proteome</keyword>
<dbReference type="AlphaFoldDB" id="A0A4R6SXV8"/>
<evidence type="ECO:0000313" key="3">
    <source>
        <dbReference type="EMBL" id="TDQ10053.1"/>
    </source>
</evidence>
<dbReference type="PANTHER" id="PTHR47505:SF1">
    <property type="entry name" value="DNA UTILIZATION PROTEIN YHGH"/>
    <property type="match status" value="1"/>
</dbReference>
<gene>
    <name evidence="3" type="ORF">ATK78_2212</name>
</gene>
<dbReference type="Pfam" id="PF00156">
    <property type="entry name" value="Pribosyltran"/>
    <property type="match status" value="1"/>
</dbReference>
<dbReference type="RefSeq" id="WP_133576092.1">
    <property type="nucleotide sequence ID" value="NZ_SNYC01000004.1"/>
</dbReference>
<comment type="caution">
    <text evidence="3">The sequence shown here is derived from an EMBL/GenBank/DDBJ whole genome shotgun (WGS) entry which is preliminary data.</text>
</comment>
<dbReference type="Proteomes" id="UP000295620">
    <property type="component" value="Unassembled WGS sequence"/>
</dbReference>
<evidence type="ECO:0000313" key="4">
    <source>
        <dbReference type="Proteomes" id="UP000295620"/>
    </source>
</evidence>
<dbReference type="SUPFAM" id="SSF53271">
    <property type="entry name" value="PRTase-like"/>
    <property type="match status" value="1"/>
</dbReference>
<dbReference type="Gene3D" id="3.40.50.2020">
    <property type="match status" value="1"/>
</dbReference>
<comment type="similarity">
    <text evidence="1">Belongs to the ComF/GntX family.</text>
</comment>
<protein>
    <submittedName>
        <fullName evidence="3">ComF family protein</fullName>
    </submittedName>
</protein>
<dbReference type="CDD" id="cd06223">
    <property type="entry name" value="PRTases_typeI"/>
    <property type="match status" value="1"/>
</dbReference>